<dbReference type="EMBL" id="JH993099">
    <property type="protein sequence ID" value="EKX34992.1"/>
    <property type="molecule type" value="Genomic_DNA"/>
</dbReference>
<dbReference type="KEGG" id="gtt:GUITHDRAFT_118831"/>
<reference evidence="4" key="2">
    <citation type="submission" date="2012-11" db="EMBL/GenBank/DDBJ databases">
        <authorList>
            <person name="Kuo A."/>
            <person name="Curtis B.A."/>
            <person name="Tanifuji G."/>
            <person name="Burki F."/>
            <person name="Gruber A."/>
            <person name="Irimia M."/>
            <person name="Maruyama S."/>
            <person name="Arias M.C."/>
            <person name="Ball S.G."/>
            <person name="Gile G.H."/>
            <person name="Hirakawa Y."/>
            <person name="Hopkins J.F."/>
            <person name="Rensing S.A."/>
            <person name="Schmutz J."/>
            <person name="Symeonidi A."/>
            <person name="Elias M."/>
            <person name="Eveleigh R.J."/>
            <person name="Herman E.K."/>
            <person name="Klute M.J."/>
            <person name="Nakayama T."/>
            <person name="Obornik M."/>
            <person name="Reyes-Prieto A."/>
            <person name="Armbrust E.V."/>
            <person name="Aves S.J."/>
            <person name="Beiko R.G."/>
            <person name="Coutinho P."/>
            <person name="Dacks J.B."/>
            <person name="Durnford D.G."/>
            <person name="Fast N.M."/>
            <person name="Green B.R."/>
            <person name="Grisdale C."/>
            <person name="Hempe F."/>
            <person name="Henrissat B."/>
            <person name="Hoppner M.P."/>
            <person name="Ishida K.-I."/>
            <person name="Kim E."/>
            <person name="Koreny L."/>
            <person name="Kroth P.G."/>
            <person name="Liu Y."/>
            <person name="Malik S.-B."/>
            <person name="Maier U.G."/>
            <person name="McRose D."/>
            <person name="Mock T."/>
            <person name="Neilson J.A."/>
            <person name="Onodera N.T."/>
            <person name="Poole A.M."/>
            <person name="Pritham E.J."/>
            <person name="Richards T.A."/>
            <person name="Rocap G."/>
            <person name="Roy S.W."/>
            <person name="Sarai C."/>
            <person name="Schaack S."/>
            <person name="Shirato S."/>
            <person name="Slamovits C.H."/>
            <person name="Spencer D.F."/>
            <person name="Suzuki S."/>
            <person name="Worden A.Z."/>
            <person name="Zauner S."/>
            <person name="Barry K."/>
            <person name="Bell C."/>
            <person name="Bharti A.K."/>
            <person name="Crow J.A."/>
            <person name="Grimwood J."/>
            <person name="Kramer R."/>
            <person name="Lindquist E."/>
            <person name="Lucas S."/>
            <person name="Salamov A."/>
            <person name="McFadden G.I."/>
            <person name="Lane C.E."/>
            <person name="Keeling P.J."/>
            <person name="Gray M.W."/>
            <person name="Grigoriev I.V."/>
            <person name="Archibald J.M."/>
        </authorList>
    </citation>
    <scope>NUCLEOTIDE SEQUENCE</scope>
    <source>
        <strain evidence="4">CCMP2712</strain>
    </source>
</reference>
<protein>
    <submittedName>
        <fullName evidence="2 3">Uncharacterized protein</fullName>
    </submittedName>
</protein>
<accession>L1IFY3</accession>
<dbReference type="GeneID" id="17291709"/>
<evidence type="ECO:0000313" key="4">
    <source>
        <dbReference type="Proteomes" id="UP000011087"/>
    </source>
</evidence>
<organism evidence="2">
    <name type="scientific">Guillardia theta (strain CCMP2712)</name>
    <name type="common">Cryptophyte</name>
    <dbReference type="NCBI Taxonomy" id="905079"/>
    <lineage>
        <taxon>Eukaryota</taxon>
        <taxon>Cryptophyceae</taxon>
        <taxon>Pyrenomonadales</taxon>
        <taxon>Geminigeraceae</taxon>
        <taxon>Guillardia</taxon>
    </lineage>
</organism>
<gene>
    <name evidence="2" type="ORF">GUITHDRAFT_118831</name>
</gene>
<evidence type="ECO:0000256" key="1">
    <source>
        <dbReference type="SAM" id="MobiDB-lite"/>
    </source>
</evidence>
<dbReference type="Proteomes" id="UP000011087">
    <property type="component" value="Unassembled WGS sequence"/>
</dbReference>
<dbReference type="HOGENOM" id="CLU_928866_0_0_1"/>
<dbReference type="EnsemblProtists" id="EKX34992">
    <property type="protein sequence ID" value="EKX34992"/>
    <property type="gene ID" value="GUITHDRAFT_118831"/>
</dbReference>
<keyword evidence="4" id="KW-1185">Reference proteome</keyword>
<feature type="region of interest" description="Disordered" evidence="1">
    <location>
        <begin position="136"/>
        <end position="159"/>
    </location>
</feature>
<name>L1IFY3_GUITC</name>
<dbReference type="AlphaFoldDB" id="L1IFY3"/>
<reference evidence="2 4" key="1">
    <citation type="journal article" date="2012" name="Nature">
        <title>Algal genomes reveal evolutionary mosaicism and the fate of nucleomorphs.</title>
        <authorList>
            <consortium name="DOE Joint Genome Institute"/>
            <person name="Curtis B.A."/>
            <person name="Tanifuji G."/>
            <person name="Burki F."/>
            <person name="Gruber A."/>
            <person name="Irimia M."/>
            <person name="Maruyama S."/>
            <person name="Arias M.C."/>
            <person name="Ball S.G."/>
            <person name="Gile G.H."/>
            <person name="Hirakawa Y."/>
            <person name="Hopkins J.F."/>
            <person name="Kuo A."/>
            <person name="Rensing S.A."/>
            <person name="Schmutz J."/>
            <person name="Symeonidi A."/>
            <person name="Elias M."/>
            <person name="Eveleigh R.J."/>
            <person name="Herman E.K."/>
            <person name="Klute M.J."/>
            <person name="Nakayama T."/>
            <person name="Obornik M."/>
            <person name="Reyes-Prieto A."/>
            <person name="Armbrust E.V."/>
            <person name="Aves S.J."/>
            <person name="Beiko R.G."/>
            <person name="Coutinho P."/>
            <person name="Dacks J.B."/>
            <person name="Durnford D.G."/>
            <person name="Fast N.M."/>
            <person name="Green B.R."/>
            <person name="Grisdale C.J."/>
            <person name="Hempel F."/>
            <person name="Henrissat B."/>
            <person name="Hoppner M.P."/>
            <person name="Ishida K."/>
            <person name="Kim E."/>
            <person name="Koreny L."/>
            <person name="Kroth P.G."/>
            <person name="Liu Y."/>
            <person name="Malik S.B."/>
            <person name="Maier U.G."/>
            <person name="McRose D."/>
            <person name="Mock T."/>
            <person name="Neilson J.A."/>
            <person name="Onodera N.T."/>
            <person name="Poole A.M."/>
            <person name="Pritham E.J."/>
            <person name="Richards T.A."/>
            <person name="Rocap G."/>
            <person name="Roy S.W."/>
            <person name="Sarai C."/>
            <person name="Schaack S."/>
            <person name="Shirato S."/>
            <person name="Slamovits C.H."/>
            <person name="Spencer D.F."/>
            <person name="Suzuki S."/>
            <person name="Worden A.Z."/>
            <person name="Zauner S."/>
            <person name="Barry K."/>
            <person name="Bell C."/>
            <person name="Bharti A.K."/>
            <person name="Crow J.A."/>
            <person name="Grimwood J."/>
            <person name="Kramer R."/>
            <person name="Lindquist E."/>
            <person name="Lucas S."/>
            <person name="Salamov A."/>
            <person name="McFadden G.I."/>
            <person name="Lane C.E."/>
            <person name="Keeling P.J."/>
            <person name="Gray M.W."/>
            <person name="Grigoriev I.V."/>
            <person name="Archibald J.M."/>
        </authorList>
    </citation>
    <scope>NUCLEOTIDE SEQUENCE</scope>
    <source>
        <strain evidence="2 4">CCMP2712</strain>
    </source>
</reference>
<sequence>MTSTNSIQIFHDRVGCNEEVACCGFMVLESSRPHRIVEVDDNILSRFELQRNSCVGKTIDSITGEKTHSTWTFLHGIKLAMDQIGSAVSLTISCAKRKKVCKKLFVVVQQQSVGDNLSIAVVVPSPSFSHFLEPVVKSSRPSSPRDRSERSGSGKRKLEVSDMDRRFERTIVPSDLTFTHCAPMTKKVKTCFAEVAASSPRSAIEVTTSACYFDPELAVKRNNSFNNFESLLLPCASVPDAQYQPAIVAPSLVQNEQLDLCYETSEFDSISTDASSLDLYPSLCGYDFLAPTEMSCFVFQ</sequence>
<evidence type="ECO:0000313" key="2">
    <source>
        <dbReference type="EMBL" id="EKX34992.1"/>
    </source>
</evidence>
<reference evidence="3" key="3">
    <citation type="submission" date="2016-03" db="UniProtKB">
        <authorList>
            <consortium name="EnsemblProtists"/>
        </authorList>
    </citation>
    <scope>IDENTIFICATION</scope>
</reference>
<dbReference type="PaxDb" id="55529-EKX34992"/>
<dbReference type="RefSeq" id="XP_005821972.1">
    <property type="nucleotide sequence ID" value="XM_005821915.1"/>
</dbReference>
<feature type="compositionally biased region" description="Basic and acidic residues" evidence="1">
    <location>
        <begin position="143"/>
        <end position="159"/>
    </location>
</feature>
<evidence type="ECO:0000313" key="3">
    <source>
        <dbReference type="EnsemblProtists" id="EKX34992"/>
    </source>
</evidence>
<proteinExistence type="predicted"/>